<dbReference type="Gene3D" id="2.30.30.40">
    <property type="entry name" value="SH3 Domains"/>
    <property type="match status" value="1"/>
</dbReference>
<dbReference type="SUPFAM" id="SSF47384">
    <property type="entry name" value="Homodimeric domain of signal transducing histidine kinase"/>
    <property type="match status" value="1"/>
</dbReference>
<dbReference type="InterPro" id="IPR005467">
    <property type="entry name" value="His_kinase_dom"/>
</dbReference>
<dbReference type="InterPro" id="IPR037006">
    <property type="entry name" value="CheA-like_homodim_sf"/>
</dbReference>
<evidence type="ECO:0000256" key="8">
    <source>
        <dbReference type="ARBA" id="ARBA00022777"/>
    </source>
</evidence>
<feature type="region of interest" description="Disordered" evidence="13">
    <location>
        <begin position="131"/>
        <end position="171"/>
    </location>
</feature>
<evidence type="ECO:0000313" key="17">
    <source>
        <dbReference type="EMBL" id="NIR74523.1"/>
    </source>
</evidence>
<dbReference type="Pfam" id="PF01627">
    <property type="entry name" value="Hpt"/>
    <property type="match status" value="1"/>
</dbReference>
<dbReference type="InterPro" id="IPR002545">
    <property type="entry name" value="CheW-lke_dom"/>
</dbReference>
<feature type="domain" description="HPt" evidence="16">
    <location>
        <begin position="1"/>
        <end position="104"/>
    </location>
</feature>
<evidence type="ECO:0000259" key="15">
    <source>
        <dbReference type="PROSITE" id="PS50851"/>
    </source>
</evidence>
<feature type="modified residue" description="Phosphohistidine" evidence="12">
    <location>
        <position position="47"/>
    </location>
</feature>
<evidence type="ECO:0000256" key="6">
    <source>
        <dbReference type="ARBA" id="ARBA00022679"/>
    </source>
</evidence>
<keyword evidence="10" id="KW-0902">Two-component regulatory system</keyword>
<accession>A0AAE5CBF4</accession>
<feature type="domain" description="Histidine kinase" evidence="14">
    <location>
        <begin position="212"/>
        <end position="419"/>
    </location>
</feature>
<dbReference type="SUPFAM" id="SSF47226">
    <property type="entry name" value="Histidine-containing phosphotransfer domain, HPT domain"/>
    <property type="match status" value="1"/>
</dbReference>
<dbReference type="SUPFAM" id="SSF50341">
    <property type="entry name" value="CheW-like"/>
    <property type="match status" value="1"/>
</dbReference>
<keyword evidence="4" id="KW-0145">Chemotaxis</keyword>
<dbReference type="GO" id="GO:0006935">
    <property type="term" value="P:chemotaxis"/>
    <property type="evidence" value="ECO:0007669"/>
    <property type="project" value="UniProtKB-KW"/>
</dbReference>
<evidence type="ECO:0000256" key="11">
    <source>
        <dbReference type="ARBA" id="ARBA00035100"/>
    </source>
</evidence>
<evidence type="ECO:0000256" key="5">
    <source>
        <dbReference type="ARBA" id="ARBA00022553"/>
    </source>
</evidence>
<dbReference type="PROSITE" id="PS50109">
    <property type="entry name" value="HIS_KIN"/>
    <property type="match status" value="1"/>
</dbReference>
<evidence type="ECO:0000256" key="3">
    <source>
        <dbReference type="ARBA" id="ARBA00021495"/>
    </source>
</evidence>
<keyword evidence="7" id="KW-0547">Nucleotide-binding</keyword>
<feature type="domain" description="CheW-like" evidence="15">
    <location>
        <begin position="421"/>
        <end position="557"/>
    </location>
</feature>
<evidence type="ECO:0000256" key="9">
    <source>
        <dbReference type="ARBA" id="ARBA00022840"/>
    </source>
</evidence>
<dbReference type="Pfam" id="PF01584">
    <property type="entry name" value="CheW"/>
    <property type="match status" value="1"/>
</dbReference>
<dbReference type="InterPro" id="IPR036890">
    <property type="entry name" value="HATPase_C_sf"/>
</dbReference>
<dbReference type="InterPro" id="IPR003594">
    <property type="entry name" value="HATPase_dom"/>
</dbReference>
<name>A0AAE5CBF4_9BACT</name>
<sequence>MSQQEKYAELFAAEAREHLAEMSRALVVLESEPGDRDSLDAIFRSVHTIKGMAAAMGYEVAARLAHAIESVLDELRQDRRQVDSEVIDLLLDGTDQLEEVVVATVEGEKLPDPAVTIERLVLWRLAADQADDAEDSDADSEPAETTATSRSKAGAIGPVPAGRGRPGLGGRADSRVRVDIRRLDALMNLIGELAIVRGRLRALAAETGLNPLQEAVERAGGLISEMQSEVIESRMVPVWQVFDRFPRLVRDAARKLDKEVEFEMSGKNLELDRALLDAISDPLVHLLRNAVDHGLETAAQRAKAGKPAAGRIELAARREKSRVIIEVSDDGRGIDRDAVLKQARAQGLIDGDGTTSDQELFRIMARPGFSTVENVTELSGRGVGLNVVEDAIRGLGGSVELQTEKGVGTTFRMEMPVTLAILRALLVEIGGQVYAIPATFTRESIELDGTAVARAHGREWIRWREDRVPLLRLGRLFDAERGSEVDSDDLLHVVALEFGSSFLAVSVDRFLGEEEIVVKPFAMPLGAVPVFSGATVRPNGLAALVIDVGSLARWPEEPDARIPLAS</sequence>
<dbReference type="Gene3D" id="3.30.565.10">
    <property type="entry name" value="Histidine kinase-like ATPase, C-terminal domain"/>
    <property type="match status" value="1"/>
</dbReference>
<dbReference type="AlphaFoldDB" id="A0AAE5CBF4"/>
<dbReference type="Gene3D" id="1.20.120.160">
    <property type="entry name" value="HPT domain"/>
    <property type="match status" value="1"/>
</dbReference>
<proteinExistence type="predicted"/>
<dbReference type="Proteomes" id="UP000702544">
    <property type="component" value="Unassembled WGS sequence"/>
</dbReference>
<dbReference type="Pfam" id="PF02895">
    <property type="entry name" value="H-kinase_dim"/>
    <property type="match status" value="1"/>
</dbReference>
<dbReference type="SMART" id="SM00073">
    <property type="entry name" value="HPT"/>
    <property type="match status" value="1"/>
</dbReference>
<dbReference type="GO" id="GO:0000155">
    <property type="term" value="F:phosphorelay sensor kinase activity"/>
    <property type="evidence" value="ECO:0007669"/>
    <property type="project" value="InterPro"/>
</dbReference>
<feature type="compositionally biased region" description="Low complexity" evidence="13">
    <location>
        <begin position="153"/>
        <end position="163"/>
    </location>
</feature>
<dbReference type="SMART" id="SM00260">
    <property type="entry name" value="CheW"/>
    <property type="match status" value="1"/>
</dbReference>
<evidence type="ECO:0000256" key="2">
    <source>
        <dbReference type="ARBA" id="ARBA00012438"/>
    </source>
</evidence>
<dbReference type="SMART" id="SM00387">
    <property type="entry name" value="HATPase_c"/>
    <property type="match status" value="1"/>
</dbReference>
<dbReference type="InterPro" id="IPR051315">
    <property type="entry name" value="Bact_Chemotaxis_CheA"/>
</dbReference>
<evidence type="ECO:0000256" key="12">
    <source>
        <dbReference type="PROSITE-ProRule" id="PRU00110"/>
    </source>
</evidence>
<comment type="caution">
    <text evidence="17">The sequence shown here is derived from an EMBL/GenBank/DDBJ whole genome shotgun (WGS) entry which is preliminary data.</text>
</comment>
<dbReference type="InterPro" id="IPR008207">
    <property type="entry name" value="Sig_transdc_His_kin_Hpt_dom"/>
</dbReference>
<evidence type="ECO:0000256" key="10">
    <source>
        <dbReference type="ARBA" id="ARBA00023012"/>
    </source>
</evidence>
<evidence type="ECO:0000256" key="4">
    <source>
        <dbReference type="ARBA" id="ARBA00022500"/>
    </source>
</evidence>
<keyword evidence="5 12" id="KW-0597">Phosphoprotein</keyword>
<dbReference type="PROSITE" id="PS50851">
    <property type="entry name" value="CHEW"/>
    <property type="match status" value="1"/>
</dbReference>
<evidence type="ECO:0000313" key="18">
    <source>
        <dbReference type="Proteomes" id="UP000702544"/>
    </source>
</evidence>
<dbReference type="InterPro" id="IPR004358">
    <property type="entry name" value="Sig_transdc_His_kin-like_C"/>
</dbReference>
<dbReference type="SMART" id="SM01231">
    <property type="entry name" value="H-kinase_dim"/>
    <property type="match status" value="1"/>
</dbReference>
<evidence type="ECO:0000259" key="16">
    <source>
        <dbReference type="PROSITE" id="PS50894"/>
    </source>
</evidence>
<evidence type="ECO:0000256" key="1">
    <source>
        <dbReference type="ARBA" id="ARBA00000085"/>
    </source>
</evidence>
<dbReference type="Gene3D" id="1.10.287.560">
    <property type="entry name" value="Histidine kinase CheA-like, homodimeric domain"/>
    <property type="match status" value="1"/>
</dbReference>
<dbReference type="InterPro" id="IPR004105">
    <property type="entry name" value="CheA-like_dim"/>
</dbReference>
<dbReference type="PANTHER" id="PTHR43395:SF10">
    <property type="entry name" value="CHEMOTAXIS PROTEIN CHEA"/>
    <property type="match status" value="1"/>
</dbReference>
<evidence type="ECO:0000256" key="7">
    <source>
        <dbReference type="ARBA" id="ARBA00022741"/>
    </source>
</evidence>
<dbReference type="InterPro" id="IPR036641">
    <property type="entry name" value="HPT_dom_sf"/>
</dbReference>
<dbReference type="CDD" id="cd00088">
    <property type="entry name" value="HPT"/>
    <property type="match status" value="1"/>
</dbReference>
<feature type="compositionally biased region" description="Acidic residues" evidence="13">
    <location>
        <begin position="131"/>
        <end position="142"/>
    </location>
</feature>
<dbReference type="InterPro" id="IPR036097">
    <property type="entry name" value="HisK_dim/P_sf"/>
</dbReference>
<dbReference type="SUPFAM" id="SSF55874">
    <property type="entry name" value="ATPase domain of HSP90 chaperone/DNA topoisomerase II/histidine kinase"/>
    <property type="match status" value="1"/>
</dbReference>
<dbReference type="PANTHER" id="PTHR43395">
    <property type="entry name" value="SENSOR HISTIDINE KINASE CHEA"/>
    <property type="match status" value="1"/>
</dbReference>
<dbReference type="Pfam" id="PF02518">
    <property type="entry name" value="HATPase_c"/>
    <property type="match status" value="1"/>
</dbReference>
<dbReference type="FunFam" id="3.30.565.10:FF:000016">
    <property type="entry name" value="Chemotaxis protein CheA, putative"/>
    <property type="match status" value="1"/>
</dbReference>
<comment type="function">
    <text evidence="11">Involved in the transmission of sensory signals from the chemoreceptors to the flagellar motors. CheA is autophosphorylated; it can transfer its phosphate group to either CheB or CheY.</text>
</comment>
<protein>
    <recommendedName>
        <fullName evidence="3">Chemotaxis protein CheA</fullName>
        <ecNumber evidence="2">2.7.13.3</ecNumber>
    </recommendedName>
</protein>
<dbReference type="InterPro" id="IPR036061">
    <property type="entry name" value="CheW-like_dom_sf"/>
</dbReference>
<keyword evidence="6" id="KW-0808">Transferase</keyword>
<dbReference type="EC" id="2.7.13.3" evidence="2"/>
<dbReference type="GO" id="GO:0005524">
    <property type="term" value="F:ATP binding"/>
    <property type="evidence" value="ECO:0007669"/>
    <property type="project" value="UniProtKB-KW"/>
</dbReference>
<dbReference type="GO" id="GO:0005737">
    <property type="term" value="C:cytoplasm"/>
    <property type="evidence" value="ECO:0007669"/>
    <property type="project" value="InterPro"/>
</dbReference>
<evidence type="ECO:0000259" key="14">
    <source>
        <dbReference type="PROSITE" id="PS50109"/>
    </source>
</evidence>
<organism evidence="17 18">
    <name type="scientific">Candidatus Kutchimonas denitrificans</name>
    <dbReference type="NCBI Taxonomy" id="3056748"/>
    <lineage>
        <taxon>Bacteria</taxon>
        <taxon>Pseudomonadati</taxon>
        <taxon>Gemmatimonadota</taxon>
        <taxon>Gemmatimonadia</taxon>
        <taxon>Candidatus Palauibacterales</taxon>
        <taxon>Candidatus Palauibacteraceae</taxon>
        <taxon>Candidatus Kutchimonas</taxon>
    </lineage>
</organism>
<evidence type="ECO:0000256" key="13">
    <source>
        <dbReference type="SAM" id="MobiDB-lite"/>
    </source>
</evidence>
<keyword evidence="8" id="KW-0418">Kinase</keyword>
<dbReference type="EMBL" id="JAACAK010000046">
    <property type="protein sequence ID" value="NIR74523.1"/>
    <property type="molecule type" value="Genomic_DNA"/>
</dbReference>
<reference evidence="17 18" key="1">
    <citation type="submission" date="2020-01" db="EMBL/GenBank/DDBJ databases">
        <title>Genomes assembled from Gulf of Kutch pelagic sediment metagenomes.</title>
        <authorList>
            <person name="Chandrashekar M."/>
            <person name="Mahajan M.S."/>
            <person name="Dave K.J."/>
            <person name="Vatsa P."/>
            <person name="Nathani N.M."/>
        </authorList>
    </citation>
    <scope>NUCLEOTIDE SEQUENCE [LARGE SCALE GENOMIC DNA]</scope>
    <source>
        <strain evidence="17">KS3-K002</strain>
    </source>
</reference>
<comment type="catalytic activity">
    <reaction evidence="1">
        <text>ATP + protein L-histidine = ADP + protein N-phospho-L-histidine.</text>
        <dbReference type="EC" id="2.7.13.3"/>
    </reaction>
</comment>
<keyword evidence="9" id="KW-0067">ATP-binding</keyword>
<dbReference type="PRINTS" id="PR00344">
    <property type="entry name" value="BCTRLSENSOR"/>
</dbReference>
<gene>
    <name evidence="17" type="ORF">GWO12_05355</name>
</gene>
<dbReference type="PROSITE" id="PS50894">
    <property type="entry name" value="HPT"/>
    <property type="match status" value="1"/>
</dbReference>